<feature type="signal peptide" evidence="1">
    <location>
        <begin position="1"/>
        <end position="19"/>
    </location>
</feature>
<evidence type="ECO:0000256" key="1">
    <source>
        <dbReference type="SAM" id="SignalP"/>
    </source>
</evidence>
<organism evidence="2 3">
    <name type="scientific">Crassostrea virginica</name>
    <name type="common">Eastern oyster</name>
    <dbReference type="NCBI Taxonomy" id="6565"/>
    <lineage>
        <taxon>Eukaryota</taxon>
        <taxon>Metazoa</taxon>
        <taxon>Spiralia</taxon>
        <taxon>Lophotrochozoa</taxon>
        <taxon>Mollusca</taxon>
        <taxon>Bivalvia</taxon>
        <taxon>Autobranchia</taxon>
        <taxon>Pteriomorphia</taxon>
        <taxon>Ostreida</taxon>
        <taxon>Ostreoidea</taxon>
        <taxon>Ostreidae</taxon>
        <taxon>Crassostrea</taxon>
    </lineage>
</organism>
<dbReference type="GeneID" id="111102978"/>
<sequence length="245" mass="27997">MILYVCLTFLCFFGKLLQAERCDQNGEVKCCSGYKWSNRTRHCEKCTPGYTGPECAYSCIYPYYGEDCFKECDCQINLCDHQLGCNTSFTGSTIAHINLSTKNLLLPTIGNREEIFGEKSYHKEMTILGVVNNCFRLKAKAEITIIMTSLCDSGYIGAIAIGPQLQSQNRHDSRESHLTLMLHGIFCNFFREFLLKPFKCQFAVDLVSGTRIFYKRYHGGSFQSYHFVKIKMKRTASWNSAFTIV</sequence>
<evidence type="ECO:0000313" key="3">
    <source>
        <dbReference type="RefSeq" id="XP_022291645.1"/>
    </source>
</evidence>
<proteinExistence type="predicted"/>
<dbReference type="Proteomes" id="UP000694844">
    <property type="component" value="Chromosome 7"/>
</dbReference>
<name>A0A8B8AKD7_CRAVI</name>
<reference evidence="3" key="1">
    <citation type="submission" date="2025-08" db="UniProtKB">
        <authorList>
            <consortium name="RefSeq"/>
        </authorList>
    </citation>
    <scope>IDENTIFICATION</scope>
    <source>
        <tissue evidence="3">Whole sample</tissue>
    </source>
</reference>
<dbReference type="AlphaFoldDB" id="A0A8B8AKD7"/>
<evidence type="ECO:0000313" key="2">
    <source>
        <dbReference type="Proteomes" id="UP000694844"/>
    </source>
</evidence>
<gene>
    <name evidence="3" type="primary">LOC111102978</name>
</gene>
<dbReference type="KEGG" id="cvn:111102978"/>
<dbReference type="RefSeq" id="XP_022291645.1">
    <property type="nucleotide sequence ID" value="XM_022435937.1"/>
</dbReference>
<dbReference type="Gene3D" id="2.170.300.10">
    <property type="entry name" value="Tie2 ligand-binding domain superfamily"/>
    <property type="match status" value="1"/>
</dbReference>
<protein>
    <submittedName>
        <fullName evidence="3">Uncharacterized protein LOC111102978</fullName>
    </submittedName>
</protein>
<keyword evidence="1" id="KW-0732">Signal</keyword>
<dbReference type="OrthoDB" id="18487at2759"/>
<feature type="chain" id="PRO_5034282696" evidence="1">
    <location>
        <begin position="20"/>
        <end position="245"/>
    </location>
</feature>
<keyword evidence="2" id="KW-1185">Reference proteome</keyword>
<accession>A0A8B8AKD7</accession>